<protein>
    <submittedName>
        <fullName evidence="2">Uncharacterized protein</fullName>
    </submittedName>
</protein>
<evidence type="ECO:0000313" key="2">
    <source>
        <dbReference type="EMBL" id="JAD84144.1"/>
    </source>
</evidence>
<dbReference type="EMBL" id="GBRH01213751">
    <property type="protein sequence ID" value="JAD84144.1"/>
    <property type="molecule type" value="Transcribed_RNA"/>
</dbReference>
<sequence length="276" mass="29990">MAFPFVPAPSAAFPTADVQQASEKDRGCQVENAQKECQEAQIQGHTEGLRVAASLESDGSKKGEVSLHTELKTSQNADTTPATGADTSDAFRNKKKQDRSSCGSNTPSSSDLEADNVPEKQDKANDNAKQASCSNSSAGDTNHRRFRSSGSTSDSWKEVSEEGRLAFDALFSREKLPQSFSPPQAEESKEITKEEGEATMLTVDLNNNATAMDHDVNTMDGPSASFPNELSHLRLKSRRTGFKPYKRCSVEAKENRVPPIDEVGTKRIRLESEAST</sequence>
<organism evidence="2">
    <name type="scientific">Arundo donax</name>
    <name type="common">Giant reed</name>
    <name type="synonym">Donax arundinaceus</name>
    <dbReference type="NCBI Taxonomy" id="35708"/>
    <lineage>
        <taxon>Eukaryota</taxon>
        <taxon>Viridiplantae</taxon>
        <taxon>Streptophyta</taxon>
        <taxon>Embryophyta</taxon>
        <taxon>Tracheophyta</taxon>
        <taxon>Spermatophyta</taxon>
        <taxon>Magnoliopsida</taxon>
        <taxon>Liliopsida</taxon>
        <taxon>Poales</taxon>
        <taxon>Poaceae</taxon>
        <taxon>PACMAD clade</taxon>
        <taxon>Arundinoideae</taxon>
        <taxon>Arundineae</taxon>
        <taxon>Arundo</taxon>
    </lineage>
</organism>
<feature type="compositionally biased region" description="Polar residues" evidence="1">
    <location>
        <begin position="72"/>
        <end position="86"/>
    </location>
</feature>
<feature type="compositionally biased region" description="Polar residues" evidence="1">
    <location>
        <begin position="127"/>
        <end position="140"/>
    </location>
</feature>
<feature type="compositionally biased region" description="Polar residues" evidence="1">
    <location>
        <begin position="100"/>
        <end position="111"/>
    </location>
</feature>
<feature type="region of interest" description="Disordered" evidence="1">
    <location>
        <begin position="48"/>
        <end position="159"/>
    </location>
</feature>
<feature type="compositionally biased region" description="Basic and acidic residues" evidence="1">
    <location>
        <begin position="117"/>
        <end position="126"/>
    </location>
</feature>
<dbReference type="AlphaFoldDB" id="A0A0A9D6F4"/>
<name>A0A0A9D6F4_ARUDO</name>
<proteinExistence type="predicted"/>
<feature type="compositionally biased region" description="Basic and acidic residues" evidence="1">
    <location>
        <begin position="58"/>
        <end position="71"/>
    </location>
</feature>
<evidence type="ECO:0000256" key="1">
    <source>
        <dbReference type="SAM" id="MobiDB-lite"/>
    </source>
</evidence>
<feature type="region of interest" description="Disordered" evidence="1">
    <location>
        <begin position="172"/>
        <end position="193"/>
    </location>
</feature>
<accession>A0A0A9D6F4</accession>
<reference evidence="2" key="2">
    <citation type="journal article" date="2015" name="Data Brief">
        <title>Shoot transcriptome of the giant reed, Arundo donax.</title>
        <authorList>
            <person name="Barrero R.A."/>
            <person name="Guerrero F.D."/>
            <person name="Moolhuijzen P."/>
            <person name="Goolsby J.A."/>
            <person name="Tidwell J."/>
            <person name="Bellgard S.E."/>
            <person name="Bellgard M.I."/>
        </authorList>
    </citation>
    <scope>NUCLEOTIDE SEQUENCE</scope>
    <source>
        <tissue evidence="2">Shoot tissue taken approximately 20 cm above the soil surface</tissue>
    </source>
</reference>
<reference evidence="2" key="1">
    <citation type="submission" date="2014-09" db="EMBL/GenBank/DDBJ databases">
        <authorList>
            <person name="Magalhaes I.L.F."/>
            <person name="Oliveira U."/>
            <person name="Santos F.R."/>
            <person name="Vidigal T.H.D.A."/>
            <person name="Brescovit A.D."/>
            <person name="Santos A.J."/>
        </authorList>
    </citation>
    <scope>NUCLEOTIDE SEQUENCE</scope>
    <source>
        <tissue evidence="2">Shoot tissue taken approximately 20 cm above the soil surface</tissue>
    </source>
</reference>